<reference evidence="1" key="1">
    <citation type="submission" date="2015-04" db="EMBL/GenBank/DDBJ databases">
        <title>The genome sequence of the plant pathogenic Rhizarian Plasmodiophora brassicae reveals insights in its biotrophic life cycle and the origin of chitin synthesis.</title>
        <authorList>
            <person name="Schwelm A."/>
            <person name="Fogelqvist J."/>
            <person name="Knaust A."/>
            <person name="Julke S."/>
            <person name="Lilja T."/>
            <person name="Dhandapani V."/>
            <person name="Bonilla-Rosso G."/>
            <person name="Karlsson M."/>
            <person name="Shevchenko A."/>
            <person name="Choi S.R."/>
            <person name="Kim H.G."/>
            <person name="Park J.Y."/>
            <person name="Lim Y.P."/>
            <person name="Ludwig-Muller J."/>
            <person name="Dixelius C."/>
        </authorList>
    </citation>
    <scope>NUCLEOTIDE SEQUENCE</scope>
    <source>
        <tissue evidence="1">Potato root galls</tissue>
    </source>
</reference>
<feature type="non-terminal residue" evidence="1">
    <location>
        <position position="1"/>
    </location>
</feature>
<dbReference type="AlphaFoldDB" id="A0A0H5R6S2"/>
<sequence>VPLLVLIFPVVLFLPRVTTFTYTQALALVAITVALFFLSQQDAVAEYNRHAIRCERLLQDKLGYAFDRQLYRRILASSPGDPTGDTLRVLSLEVAAFGGDMPRWYEIDNICPWQLRQRSIATIHPINHDIANP</sequence>
<dbReference type="EMBL" id="HACM01003552">
    <property type="protein sequence ID" value="CRZ03994.1"/>
    <property type="molecule type" value="Transcribed_RNA"/>
</dbReference>
<organism evidence="1">
    <name type="scientific">Spongospora subterranea</name>
    <dbReference type="NCBI Taxonomy" id="70186"/>
    <lineage>
        <taxon>Eukaryota</taxon>
        <taxon>Sar</taxon>
        <taxon>Rhizaria</taxon>
        <taxon>Endomyxa</taxon>
        <taxon>Phytomyxea</taxon>
        <taxon>Plasmodiophorida</taxon>
        <taxon>Plasmodiophoridae</taxon>
        <taxon>Spongospora</taxon>
    </lineage>
</organism>
<evidence type="ECO:0000313" key="1">
    <source>
        <dbReference type="EMBL" id="CRZ03994.1"/>
    </source>
</evidence>
<protein>
    <submittedName>
        <fullName evidence="1">Uncharacterized protein</fullName>
    </submittedName>
</protein>
<proteinExistence type="predicted"/>
<name>A0A0H5R6S2_9EUKA</name>
<accession>A0A0H5R6S2</accession>